<evidence type="ECO:0000256" key="2">
    <source>
        <dbReference type="ARBA" id="ARBA00023015"/>
    </source>
</evidence>
<gene>
    <name evidence="6" type="ORF">BCR41DRAFT_299172</name>
</gene>
<reference evidence="6 7" key="1">
    <citation type="submission" date="2016-07" db="EMBL/GenBank/DDBJ databases">
        <title>Pervasive Adenine N6-methylation of Active Genes in Fungi.</title>
        <authorList>
            <consortium name="DOE Joint Genome Institute"/>
            <person name="Mondo S.J."/>
            <person name="Dannebaum R.O."/>
            <person name="Kuo R.C."/>
            <person name="Labutti K."/>
            <person name="Haridas S."/>
            <person name="Kuo A."/>
            <person name="Salamov A."/>
            <person name="Ahrendt S.R."/>
            <person name="Lipzen A."/>
            <person name="Sullivan W."/>
            <person name="Andreopoulos W.B."/>
            <person name="Clum A."/>
            <person name="Lindquist E."/>
            <person name="Daum C."/>
            <person name="Ramamoorthy G.K."/>
            <person name="Gryganskyi A."/>
            <person name="Culley D."/>
            <person name="Magnuson J.K."/>
            <person name="James T.Y."/>
            <person name="O'Malley M.A."/>
            <person name="Stajich J.E."/>
            <person name="Spatafora J.W."/>
            <person name="Visel A."/>
            <person name="Grigoriev I.V."/>
        </authorList>
    </citation>
    <scope>NUCLEOTIDE SEQUENCE [LARGE SCALE GENOMIC DNA]</scope>
    <source>
        <strain evidence="6 7">NRRL 3116</strain>
    </source>
</reference>
<evidence type="ECO:0000313" key="6">
    <source>
        <dbReference type="EMBL" id="ORZ27803.1"/>
    </source>
</evidence>
<dbReference type="InterPro" id="IPR038635">
    <property type="entry name" value="CCR4-NOT_su2/3/5_C_sf"/>
</dbReference>
<dbReference type="Proteomes" id="UP000193648">
    <property type="component" value="Unassembled WGS sequence"/>
</dbReference>
<dbReference type="FunCoup" id="A0A1Y2H266">
    <property type="interactions" value="55"/>
</dbReference>
<evidence type="ECO:0000256" key="1">
    <source>
        <dbReference type="ARBA" id="ARBA00007682"/>
    </source>
</evidence>
<dbReference type="RefSeq" id="XP_021885506.1">
    <property type="nucleotide sequence ID" value="XM_022020514.1"/>
</dbReference>
<feature type="region of interest" description="Disordered" evidence="4">
    <location>
        <begin position="244"/>
        <end position="281"/>
    </location>
</feature>
<dbReference type="InterPro" id="IPR040168">
    <property type="entry name" value="Not2/3/5"/>
</dbReference>
<evidence type="ECO:0000259" key="5">
    <source>
        <dbReference type="Pfam" id="PF04153"/>
    </source>
</evidence>
<feature type="domain" description="NOT2/NOT3/NOT5 C-terminal" evidence="5">
    <location>
        <begin position="55"/>
        <end position="176"/>
    </location>
</feature>
<name>A0A1Y2H266_9FUNG</name>
<dbReference type="EMBL" id="MCFF01000003">
    <property type="protein sequence ID" value="ORZ27803.1"/>
    <property type="molecule type" value="Genomic_DNA"/>
</dbReference>
<organism evidence="6 7">
    <name type="scientific">Lobosporangium transversale</name>
    <dbReference type="NCBI Taxonomy" id="64571"/>
    <lineage>
        <taxon>Eukaryota</taxon>
        <taxon>Fungi</taxon>
        <taxon>Fungi incertae sedis</taxon>
        <taxon>Mucoromycota</taxon>
        <taxon>Mortierellomycotina</taxon>
        <taxon>Mortierellomycetes</taxon>
        <taxon>Mortierellales</taxon>
        <taxon>Mortierellaceae</taxon>
        <taxon>Lobosporangium</taxon>
    </lineage>
</organism>
<dbReference type="Pfam" id="PF04153">
    <property type="entry name" value="NOT2_3_5_C"/>
    <property type="match status" value="1"/>
</dbReference>
<dbReference type="GO" id="GO:0030015">
    <property type="term" value="C:CCR4-NOT core complex"/>
    <property type="evidence" value="ECO:0007669"/>
    <property type="project" value="InterPro"/>
</dbReference>
<dbReference type="PANTHER" id="PTHR23326">
    <property type="entry name" value="CCR4 NOT-RELATED"/>
    <property type="match status" value="1"/>
</dbReference>
<accession>A0A1Y2H266</accession>
<dbReference type="STRING" id="64571.A0A1Y2H266"/>
<dbReference type="OrthoDB" id="25391at2759"/>
<proteinExistence type="inferred from homology"/>
<protein>
    <recommendedName>
        <fullName evidence="5">NOT2/NOT3/NOT5 C-terminal domain-containing protein</fullName>
    </recommendedName>
</protein>
<dbReference type="AlphaFoldDB" id="A0A1Y2H266"/>
<evidence type="ECO:0000313" key="7">
    <source>
        <dbReference type="Proteomes" id="UP000193648"/>
    </source>
</evidence>
<keyword evidence="2" id="KW-0805">Transcription regulation</keyword>
<dbReference type="Gene3D" id="2.30.30.1020">
    <property type="entry name" value="CCR4-NOT complex subunit 2/3/5, C-terminal domain"/>
    <property type="match status" value="1"/>
</dbReference>
<evidence type="ECO:0000256" key="3">
    <source>
        <dbReference type="ARBA" id="ARBA00023163"/>
    </source>
</evidence>
<dbReference type="GeneID" id="33562358"/>
<dbReference type="InParanoid" id="A0A1Y2H266"/>
<dbReference type="GO" id="GO:0000289">
    <property type="term" value="P:nuclear-transcribed mRNA poly(A) tail shortening"/>
    <property type="evidence" value="ECO:0007669"/>
    <property type="project" value="UniProtKB-ARBA"/>
</dbReference>
<comment type="similarity">
    <text evidence="1">Belongs to the CNOT2/3/5 family.</text>
</comment>
<sequence>MKTLTETALSDHDRFGLFGMLGVIRTADQDSTTLTLGRDLTTLGLSLNSAEPLYGTFASPWFEVPTSADVEAEFHVPACYNVQPPPPPQAKLGSVQDETLFYIFYTIPRDVLQDAAALELYNRHWRYHKELRLWLMKDQASEQSKTPTFERGSYIFFDPNSWEKVKKDFIVMYDALEERRPANPLAPNGGAVSSSTTASGSMASVLNHANGIDANAHSGLLNSLNSTSTPGPASAQSLHMKQVNAAFQQQRQQQQQQQKSFQMLNMGSTGHGQFGNNSSKP</sequence>
<comment type="caution">
    <text evidence="6">The sequence shown here is derived from an EMBL/GenBank/DDBJ whole genome shotgun (WGS) entry which is preliminary data.</text>
</comment>
<keyword evidence="7" id="KW-1185">Reference proteome</keyword>
<dbReference type="InterPro" id="IPR007282">
    <property type="entry name" value="NOT2/3/5_C"/>
</dbReference>
<feature type="compositionally biased region" description="Low complexity" evidence="4">
    <location>
        <begin position="248"/>
        <end position="258"/>
    </location>
</feature>
<keyword evidence="3" id="KW-0804">Transcription</keyword>
<dbReference type="GO" id="GO:0006355">
    <property type="term" value="P:regulation of DNA-templated transcription"/>
    <property type="evidence" value="ECO:0007669"/>
    <property type="project" value="InterPro"/>
</dbReference>
<evidence type="ECO:0000256" key="4">
    <source>
        <dbReference type="SAM" id="MobiDB-lite"/>
    </source>
</evidence>
<feature type="compositionally biased region" description="Polar residues" evidence="4">
    <location>
        <begin position="259"/>
        <end position="268"/>
    </location>
</feature>